<accession>A0A8J2S815</accession>
<keyword evidence="5" id="KW-1015">Disulfide bond</keyword>
<dbReference type="InterPro" id="IPR013128">
    <property type="entry name" value="Peptidase_C1A"/>
</dbReference>
<dbReference type="Gene3D" id="3.90.70.10">
    <property type="entry name" value="Cysteine proteinases"/>
    <property type="match status" value="1"/>
</dbReference>
<name>A0A8J2S815_9CRUS</name>
<gene>
    <name evidence="8" type="ORF">DGAL_LOCUS16158</name>
</gene>
<keyword evidence="3" id="KW-0378">Hydrolase</keyword>
<feature type="signal peptide" evidence="6">
    <location>
        <begin position="1"/>
        <end position="20"/>
    </location>
</feature>
<comment type="similarity">
    <text evidence="1">Belongs to the peptidase C1 family.</text>
</comment>
<proteinExistence type="inferred from homology"/>
<keyword evidence="2" id="KW-0645">Protease</keyword>
<dbReference type="PROSITE" id="PS00640">
    <property type="entry name" value="THIOL_PROTEASE_ASN"/>
    <property type="match status" value="1"/>
</dbReference>
<dbReference type="InterPro" id="IPR025661">
    <property type="entry name" value="Pept_asp_AS"/>
</dbReference>
<evidence type="ECO:0000313" key="9">
    <source>
        <dbReference type="Proteomes" id="UP000789390"/>
    </source>
</evidence>
<dbReference type="PROSITE" id="PS00139">
    <property type="entry name" value="THIOL_PROTEASE_CYS"/>
    <property type="match status" value="1"/>
</dbReference>
<organism evidence="8 9">
    <name type="scientific">Daphnia galeata</name>
    <dbReference type="NCBI Taxonomy" id="27404"/>
    <lineage>
        <taxon>Eukaryota</taxon>
        <taxon>Metazoa</taxon>
        <taxon>Ecdysozoa</taxon>
        <taxon>Arthropoda</taxon>
        <taxon>Crustacea</taxon>
        <taxon>Branchiopoda</taxon>
        <taxon>Diplostraca</taxon>
        <taxon>Cladocera</taxon>
        <taxon>Anomopoda</taxon>
        <taxon>Daphniidae</taxon>
        <taxon>Daphnia</taxon>
    </lineage>
</organism>
<dbReference type="InterPro" id="IPR025660">
    <property type="entry name" value="Pept_his_AS"/>
</dbReference>
<feature type="domain" description="Peptidase C1A papain C-terminal" evidence="7">
    <location>
        <begin position="130"/>
        <end position="361"/>
    </location>
</feature>
<dbReference type="SMART" id="SM00645">
    <property type="entry name" value="Pept_C1"/>
    <property type="match status" value="1"/>
</dbReference>
<dbReference type="Pfam" id="PF00112">
    <property type="entry name" value="Peptidase_C1"/>
    <property type="match status" value="1"/>
</dbReference>
<protein>
    <recommendedName>
        <fullName evidence="7">Peptidase C1A papain C-terminal domain-containing protein</fullName>
    </recommendedName>
</protein>
<dbReference type="PRINTS" id="PR00705">
    <property type="entry name" value="PAPAIN"/>
</dbReference>
<comment type="caution">
    <text evidence="8">The sequence shown here is derived from an EMBL/GenBank/DDBJ whole genome shotgun (WGS) entry which is preliminary data.</text>
</comment>
<dbReference type="EMBL" id="CAKKLH010000325">
    <property type="protein sequence ID" value="CAH0112443.1"/>
    <property type="molecule type" value="Genomic_DNA"/>
</dbReference>
<reference evidence="8" key="1">
    <citation type="submission" date="2021-11" db="EMBL/GenBank/DDBJ databases">
        <authorList>
            <person name="Schell T."/>
        </authorList>
    </citation>
    <scope>NUCLEOTIDE SEQUENCE</scope>
    <source>
        <strain evidence="8">M5</strain>
    </source>
</reference>
<feature type="chain" id="PRO_5035169568" description="Peptidase C1A papain C-terminal domain-containing protein" evidence="6">
    <location>
        <begin position="21"/>
        <end position="364"/>
    </location>
</feature>
<keyword evidence="9" id="KW-1185">Reference proteome</keyword>
<dbReference type="PANTHER" id="PTHR12411">
    <property type="entry name" value="CYSTEINE PROTEASE FAMILY C1-RELATED"/>
    <property type="match status" value="1"/>
</dbReference>
<dbReference type="OrthoDB" id="190265at2759"/>
<keyword evidence="6" id="KW-0732">Signal</keyword>
<dbReference type="InterPro" id="IPR000169">
    <property type="entry name" value="Pept_cys_AS"/>
</dbReference>
<dbReference type="Proteomes" id="UP000789390">
    <property type="component" value="Unassembled WGS sequence"/>
</dbReference>
<dbReference type="GO" id="GO:0008234">
    <property type="term" value="F:cysteine-type peptidase activity"/>
    <property type="evidence" value="ECO:0007669"/>
    <property type="project" value="UniProtKB-KW"/>
</dbReference>
<evidence type="ECO:0000256" key="5">
    <source>
        <dbReference type="ARBA" id="ARBA00023157"/>
    </source>
</evidence>
<sequence length="364" mass="40707">MPQIFYLISVVFLVYSTVQAYEKATTKEDLETAWEKYQAAFPLVIQSKNKAHSYESRKSNFFKTHYEITKHNNNNTSMYEMEHNIFSVMSDDEKKNYFGAIPPNPISNRKTIRYLRKTTDASTALSIRQLPTFIDFRNDPCMQPVKNQASCGSCWAFSATAVIEFGKCIRNGIKVTLSEQQLVDCDTVNAGCNGGWYDDAWKYLASAGGQATASSYPYRGVKGTCSLKAAIIGAILSLSSPIRPIVSKDVTTMMRLLHQKRLVSTVVAITNSFLNYRERKYIFLPVWKTPNIRSGVYTDSNCGVSNLGYHAMTIVGYGTLNGLNYWVIRNSWGAGWGSAGYVLFQRGANLCNVEDWASTANVVG</sequence>
<dbReference type="InterPro" id="IPR039417">
    <property type="entry name" value="Peptidase_C1A_papain-like"/>
</dbReference>
<evidence type="ECO:0000256" key="4">
    <source>
        <dbReference type="ARBA" id="ARBA00022807"/>
    </source>
</evidence>
<evidence type="ECO:0000256" key="3">
    <source>
        <dbReference type="ARBA" id="ARBA00022801"/>
    </source>
</evidence>
<dbReference type="InterPro" id="IPR038765">
    <property type="entry name" value="Papain-like_cys_pep_sf"/>
</dbReference>
<evidence type="ECO:0000313" key="8">
    <source>
        <dbReference type="EMBL" id="CAH0112443.1"/>
    </source>
</evidence>
<dbReference type="CDD" id="cd02248">
    <property type="entry name" value="Peptidase_C1A"/>
    <property type="match status" value="1"/>
</dbReference>
<dbReference type="SUPFAM" id="SSF54001">
    <property type="entry name" value="Cysteine proteinases"/>
    <property type="match status" value="1"/>
</dbReference>
<evidence type="ECO:0000256" key="1">
    <source>
        <dbReference type="ARBA" id="ARBA00008455"/>
    </source>
</evidence>
<evidence type="ECO:0000259" key="7">
    <source>
        <dbReference type="SMART" id="SM00645"/>
    </source>
</evidence>
<dbReference type="GO" id="GO:0006508">
    <property type="term" value="P:proteolysis"/>
    <property type="evidence" value="ECO:0007669"/>
    <property type="project" value="UniProtKB-KW"/>
</dbReference>
<keyword evidence="4" id="KW-0788">Thiol protease</keyword>
<dbReference type="InterPro" id="IPR000668">
    <property type="entry name" value="Peptidase_C1A_C"/>
</dbReference>
<evidence type="ECO:0000256" key="2">
    <source>
        <dbReference type="ARBA" id="ARBA00022670"/>
    </source>
</evidence>
<dbReference type="PROSITE" id="PS00639">
    <property type="entry name" value="THIOL_PROTEASE_HIS"/>
    <property type="match status" value="1"/>
</dbReference>
<dbReference type="AlphaFoldDB" id="A0A8J2S815"/>
<evidence type="ECO:0000256" key="6">
    <source>
        <dbReference type="SAM" id="SignalP"/>
    </source>
</evidence>